<sequence>MVRVRGQGRWSAALNASVIVGGVTQTGHRTRGPASMPKTGGGSKPDCMRDLGGSKNPSRKERAVRGTGPRLPSARTAPLWAKTPGVRRQLPHGLPPGRRRRP</sequence>
<keyword evidence="3" id="KW-1185">Reference proteome</keyword>
<dbReference type="EMBL" id="AP026562">
    <property type="protein sequence ID" value="BDP44427.1"/>
    <property type="molecule type" value="Genomic_DNA"/>
</dbReference>
<organism evidence="2 3">
    <name type="scientific">Deinococcus aetherius</name>
    <dbReference type="NCBI Taxonomy" id="200252"/>
    <lineage>
        <taxon>Bacteria</taxon>
        <taxon>Thermotogati</taxon>
        <taxon>Deinococcota</taxon>
        <taxon>Deinococci</taxon>
        <taxon>Deinococcales</taxon>
        <taxon>Deinococcaceae</taxon>
        <taxon>Deinococcus</taxon>
    </lineage>
</organism>
<evidence type="ECO:0000313" key="2">
    <source>
        <dbReference type="EMBL" id="BDP44427.1"/>
    </source>
</evidence>
<gene>
    <name evidence="2" type="ORF">DAETH_43960</name>
</gene>
<geneLocation type="plasmid" evidence="2 3">
    <name>pDAETH-2</name>
</geneLocation>
<feature type="region of interest" description="Disordered" evidence="1">
    <location>
        <begin position="23"/>
        <end position="102"/>
    </location>
</feature>
<proteinExistence type="predicted"/>
<reference evidence="2" key="1">
    <citation type="submission" date="2022-07" db="EMBL/GenBank/DDBJ databases">
        <title>Complete Genome Sequence of the Radioresistant Bacterium Deinococcus aetherius ST0316, Isolated from the Air Dust collected in Lower Stratosphere above Japan.</title>
        <authorList>
            <person name="Satoh K."/>
            <person name="Hagiwara K."/>
            <person name="Katsumata K."/>
            <person name="Kubo A."/>
            <person name="Yokobori S."/>
            <person name="Yamagishi A."/>
            <person name="Oono Y."/>
            <person name="Narumi I."/>
        </authorList>
    </citation>
    <scope>NUCLEOTIDE SEQUENCE</scope>
    <source>
        <strain evidence="2">ST0316</strain>
        <plasmid evidence="2">pDAETH-2</plasmid>
    </source>
</reference>
<accession>A0ABN6RM86</accession>
<dbReference type="Proteomes" id="UP001064971">
    <property type="component" value="Plasmid pDAETH-2"/>
</dbReference>
<feature type="compositionally biased region" description="Low complexity" evidence="1">
    <location>
        <begin position="87"/>
        <end position="96"/>
    </location>
</feature>
<evidence type="ECO:0000313" key="3">
    <source>
        <dbReference type="Proteomes" id="UP001064971"/>
    </source>
</evidence>
<name>A0ABN6RM86_9DEIO</name>
<evidence type="ECO:0000256" key="1">
    <source>
        <dbReference type="SAM" id="MobiDB-lite"/>
    </source>
</evidence>
<keyword evidence="2" id="KW-0614">Plasmid</keyword>
<protein>
    <submittedName>
        <fullName evidence="2">Uncharacterized protein</fullName>
    </submittedName>
</protein>